<proteinExistence type="predicted"/>
<accession>A0ABN7PCR3</accession>
<comment type="caution">
    <text evidence="1">The sequence shown here is derived from an EMBL/GenBank/DDBJ whole genome shotgun (WGS) entry which is preliminary data.</text>
</comment>
<sequence length="94" mass="10986">MLRGRLRTNDLRLLPERWHKAKFVDSKISCRFPRRFASHWLAVSESDVQEVHFAEQDLSTRKPEKRVAWEAEAVKTLTVKRTKRPEIGSSQLAA</sequence>
<evidence type="ECO:0000313" key="2">
    <source>
        <dbReference type="Proteomes" id="UP001153148"/>
    </source>
</evidence>
<name>A0ABN7PCR3_TIMPD</name>
<evidence type="ECO:0000313" key="1">
    <source>
        <dbReference type="EMBL" id="CAG2063361.1"/>
    </source>
</evidence>
<organism evidence="1 2">
    <name type="scientific">Timema podura</name>
    <name type="common">Walking stick</name>
    <dbReference type="NCBI Taxonomy" id="61482"/>
    <lineage>
        <taxon>Eukaryota</taxon>
        <taxon>Metazoa</taxon>
        <taxon>Ecdysozoa</taxon>
        <taxon>Arthropoda</taxon>
        <taxon>Hexapoda</taxon>
        <taxon>Insecta</taxon>
        <taxon>Pterygota</taxon>
        <taxon>Neoptera</taxon>
        <taxon>Polyneoptera</taxon>
        <taxon>Phasmatodea</taxon>
        <taxon>Timematodea</taxon>
        <taxon>Timematoidea</taxon>
        <taxon>Timematidae</taxon>
        <taxon>Timema</taxon>
    </lineage>
</organism>
<dbReference type="EMBL" id="CAJPIN010025875">
    <property type="protein sequence ID" value="CAG2063361.1"/>
    <property type="molecule type" value="Genomic_DNA"/>
</dbReference>
<keyword evidence="2" id="KW-1185">Reference proteome</keyword>
<dbReference type="Proteomes" id="UP001153148">
    <property type="component" value="Unassembled WGS sequence"/>
</dbReference>
<gene>
    <name evidence="1" type="ORF">TPAB3V08_LOCUS10308</name>
</gene>
<reference evidence="1" key="1">
    <citation type="submission" date="2021-03" db="EMBL/GenBank/DDBJ databases">
        <authorList>
            <person name="Tran Van P."/>
        </authorList>
    </citation>
    <scope>NUCLEOTIDE SEQUENCE</scope>
</reference>
<protein>
    <submittedName>
        <fullName evidence="1">Uncharacterized protein</fullName>
    </submittedName>
</protein>